<organism evidence="1 2">
    <name type="scientific">Kosakonia arachidis</name>
    <dbReference type="NCBI Taxonomy" id="551989"/>
    <lineage>
        <taxon>Bacteria</taxon>
        <taxon>Pseudomonadati</taxon>
        <taxon>Pseudomonadota</taxon>
        <taxon>Gammaproteobacteria</taxon>
        <taxon>Enterobacterales</taxon>
        <taxon>Enterobacteriaceae</taxon>
        <taxon>Kosakonia</taxon>
    </lineage>
</organism>
<proteinExistence type="predicted"/>
<keyword evidence="2" id="KW-1185">Reference proteome</keyword>
<dbReference type="NCBIfam" id="NF033153">
    <property type="entry name" value="phage_ICD_like"/>
    <property type="match status" value="1"/>
</dbReference>
<dbReference type="AlphaFoldDB" id="A0A1I7BFT8"/>
<gene>
    <name evidence="1" type="ORF">SAMN05192562_102556</name>
</gene>
<reference evidence="2" key="1">
    <citation type="submission" date="2016-10" db="EMBL/GenBank/DDBJ databases">
        <authorList>
            <person name="Varghese N."/>
            <person name="Submissions S."/>
        </authorList>
    </citation>
    <scope>NUCLEOTIDE SEQUENCE [LARGE SCALE GENOMIC DNA]</scope>
    <source>
        <strain evidence="2">Ah-143</strain>
    </source>
</reference>
<dbReference type="OrthoDB" id="6445882at2"/>
<accession>A0A1I7BFT8</accession>
<evidence type="ECO:0000313" key="1">
    <source>
        <dbReference type="EMBL" id="SFT86028.1"/>
    </source>
</evidence>
<dbReference type="Proteomes" id="UP000199187">
    <property type="component" value="Unassembled WGS sequence"/>
</dbReference>
<evidence type="ECO:0000313" key="2">
    <source>
        <dbReference type="Proteomes" id="UP000199187"/>
    </source>
</evidence>
<name>A0A1I7BFT8_9ENTR</name>
<dbReference type="EMBL" id="FPAU01000002">
    <property type="protein sequence ID" value="SFT86028.1"/>
    <property type="molecule type" value="Genomic_DNA"/>
</dbReference>
<protein>
    <submittedName>
        <fullName evidence="1">Ash protein family protein</fullName>
    </submittedName>
</protein>
<sequence>MLTLNKTKAALPSCQCHYKERNQTQHTRPYAGGQSLTVPANTGALNSPQWGELLGIEISADPNVLHWRALAAAEISEIIDLHRWWKLVSNRVANLQLAICTRQGYTPSAQTYKNFVTPVISPDLGRLIFNRGRNSAYRDPDIGYHFLSASLAFLRCRRLISHLAAVTKKPAVLSPSSLSRSMSSMTSWGILTVVICDFAFFAPVAIAETPCVRCMSVYAKEMRRKGLRCISLWANFKSEGEIHLESAKPGSASTLTGPLTTNVIASNEAAMKDLITHPQGRHIYIWRFLALNRHDKKAKPCRLSVEASTEREARCILAPHFILSLAVRLPAPEELS</sequence>